<protein>
    <submittedName>
        <fullName evidence="2">Ferredoxin</fullName>
    </submittedName>
</protein>
<evidence type="ECO:0000313" key="2">
    <source>
        <dbReference type="EMBL" id="XDQ66516.1"/>
    </source>
</evidence>
<dbReference type="RefSeq" id="WP_369263518.1">
    <property type="nucleotide sequence ID" value="NZ_CP163440.1"/>
</dbReference>
<feature type="compositionally biased region" description="Basic and acidic residues" evidence="1">
    <location>
        <begin position="1"/>
        <end position="12"/>
    </location>
</feature>
<name>A0AB39SJW5_9ACTN</name>
<dbReference type="Pfam" id="PF13370">
    <property type="entry name" value="Fer4_13"/>
    <property type="match status" value="1"/>
</dbReference>
<proteinExistence type="predicted"/>
<dbReference type="Gene3D" id="3.30.70.20">
    <property type="match status" value="1"/>
</dbReference>
<dbReference type="SUPFAM" id="SSF54862">
    <property type="entry name" value="4Fe-4S ferredoxins"/>
    <property type="match status" value="1"/>
</dbReference>
<sequence length="175" mass="18874">MERHFRLSDDKAYPVSREPVSSQSNTEVTLRDGSPRSVPEPSFDSGCSPSREAAGLAWGRCPSEREAPGGPPCSRAYTRSAYGSCHEPSDRCWTVRQRGASSSGTSLTREGHLQPAGQLFAVCYGSGDCAIRVPTVLALVDGYGTVLSDREDTGDEPEVQEAAEWCPSQAIRFSE</sequence>
<dbReference type="AlphaFoldDB" id="A0AB39SJW5"/>
<gene>
    <name evidence="2" type="ORF">AB5J50_39790</name>
</gene>
<accession>A0AB39SJW5</accession>
<dbReference type="EMBL" id="CP163440">
    <property type="protein sequence ID" value="XDQ66516.1"/>
    <property type="molecule type" value="Genomic_DNA"/>
</dbReference>
<feature type="compositionally biased region" description="Polar residues" evidence="1">
    <location>
        <begin position="19"/>
        <end position="28"/>
    </location>
</feature>
<feature type="region of interest" description="Disordered" evidence="1">
    <location>
        <begin position="1"/>
        <end position="54"/>
    </location>
</feature>
<reference evidence="2" key="1">
    <citation type="submission" date="2024-07" db="EMBL/GenBank/DDBJ databases">
        <authorList>
            <person name="Yu S.T."/>
        </authorList>
    </citation>
    <scope>NUCLEOTIDE SEQUENCE</scope>
    <source>
        <strain evidence="2">R35</strain>
    </source>
</reference>
<evidence type="ECO:0000256" key="1">
    <source>
        <dbReference type="SAM" id="MobiDB-lite"/>
    </source>
</evidence>
<organism evidence="2">
    <name type="scientific">Streptomyces sp. R35</name>
    <dbReference type="NCBI Taxonomy" id="3238630"/>
    <lineage>
        <taxon>Bacteria</taxon>
        <taxon>Bacillati</taxon>
        <taxon>Actinomycetota</taxon>
        <taxon>Actinomycetes</taxon>
        <taxon>Kitasatosporales</taxon>
        <taxon>Streptomycetaceae</taxon>
        <taxon>Streptomyces</taxon>
    </lineage>
</organism>